<dbReference type="RefSeq" id="WP_386739895.1">
    <property type="nucleotide sequence ID" value="NZ_JBHSMG010000002.1"/>
</dbReference>
<gene>
    <name evidence="3" type="ORF">ACFPJ4_08075</name>
</gene>
<organism evidence="3 4">
    <name type="scientific">Lysinimonas soli</name>
    <dbReference type="NCBI Taxonomy" id="1074233"/>
    <lineage>
        <taxon>Bacteria</taxon>
        <taxon>Bacillati</taxon>
        <taxon>Actinomycetota</taxon>
        <taxon>Actinomycetes</taxon>
        <taxon>Micrococcales</taxon>
        <taxon>Microbacteriaceae</taxon>
        <taxon>Lysinimonas</taxon>
    </lineage>
</organism>
<keyword evidence="4" id="KW-1185">Reference proteome</keyword>
<evidence type="ECO:0008006" key="5">
    <source>
        <dbReference type="Google" id="ProtNLM"/>
    </source>
</evidence>
<dbReference type="EMBL" id="JBHSMG010000002">
    <property type="protein sequence ID" value="MFC5502194.1"/>
    <property type="molecule type" value="Genomic_DNA"/>
</dbReference>
<protein>
    <recommendedName>
        <fullName evidence="5">Septum formation-related domain-containing protein</fullName>
    </recommendedName>
</protein>
<keyword evidence="2" id="KW-1133">Transmembrane helix</keyword>
<dbReference type="Proteomes" id="UP001596039">
    <property type="component" value="Unassembled WGS sequence"/>
</dbReference>
<feature type="compositionally biased region" description="Basic and acidic residues" evidence="1">
    <location>
        <begin position="1"/>
        <end position="11"/>
    </location>
</feature>
<proteinExistence type="predicted"/>
<feature type="transmembrane region" description="Helical" evidence="2">
    <location>
        <begin position="144"/>
        <end position="164"/>
    </location>
</feature>
<evidence type="ECO:0000313" key="3">
    <source>
        <dbReference type="EMBL" id="MFC5502194.1"/>
    </source>
</evidence>
<evidence type="ECO:0000256" key="1">
    <source>
        <dbReference type="SAM" id="MobiDB-lite"/>
    </source>
</evidence>
<keyword evidence="2" id="KW-0472">Membrane</keyword>
<evidence type="ECO:0000256" key="2">
    <source>
        <dbReference type="SAM" id="Phobius"/>
    </source>
</evidence>
<sequence>MTERDPEHDPDAGAGPSPAEAPPAPGQPFSWGLTPGEPTQAITPEPEATQPMEQVEALPAAAPPAAATPTEPTHAQPTPAEAPPLEPTPAETTSAIDALFAETAFKEYDDALVPIASPAARPVAAGPAPAATGDHHGLTRAHKVLISIAVGLVAIVALIALFILGTRLPALLGSAPAAIPTASASPTPTPTTTSTVKPVGPVAVGVHRWDQLLGGECLDPFSSAWAETFTVVDCGAPHPAQMVFRGTFDPATYPTFPGADALQKQISLLCSAPGVLDLAAAGQYTDAQMQGSYPVTAQEWNAGQHDYFCFVNRSSGQPMTGSIAVAKTP</sequence>
<feature type="compositionally biased region" description="Low complexity" evidence="1">
    <location>
        <begin position="56"/>
        <end position="79"/>
    </location>
</feature>
<name>A0ABW0NTJ1_9MICO</name>
<feature type="region of interest" description="Disordered" evidence="1">
    <location>
        <begin position="1"/>
        <end position="90"/>
    </location>
</feature>
<comment type="caution">
    <text evidence="3">The sequence shown here is derived from an EMBL/GenBank/DDBJ whole genome shotgun (WGS) entry which is preliminary data.</text>
</comment>
<keyword evidence="2" id="KW-0812">Transmembrane</keyword>
<evidence type="ECO:0000313" key="4">
    <source>
        <dbReference type="Proteomes" id="UP001596039"/>
    </source>
</evidence>
<reference evidence="4" key="1">
    <citation type="journal article" date="2019" name="Int. J. Syst. Evol. Microbiol.">
        <title>The Global Catalogue of Microorganisms (GCM) 10K type strain sequencing project: providing services to taxonomists for standard genome sequencing and annotation.</title>
        <authorList>
            <consortium name="The Broad Institute Genomics Platform"/>
            <consortium name="The Broad Institute Genome Sequencing Center for Infectious Disease"/>
            <person name="Wu L."/>
            <person name="Ma J."/>
        </authorList>
    </citation>
    <scope>NUCLEOTIDE SEQUENCE [LARGE SCALE GENOMIC DNA]</scope>
    <source>
        <strain evidence="4">CGMCC 4.6997</strain>
    </source>
</reference>
<accession>A0ABW0NTJ1</accession>